<feature type="site" description="Lowers pKa of active site Cys" evidence="5 9">
    <location>
        <position position="140"/>
    </location>
</feature>
<keyword evidence="5" id="KW-0963">Cytoplasm</keyword>
<dbReference type="EC" id="2.3.1.181" evidence="5 6"/>
<dbReference type="PANTHER" id="PTHR10993:SF7">
    <property type="entry name" value="LIPOYLTRANSFERASE 2, MITOCHONDRIAL-RELATED"/>
    <property type="match status" value="1"/>
</dbReference>
<evidence type="ECO:0000256" key="9">
    <source>
        <dbReference type="PIRSR" id="PIRSR016262-3"/>
    </source>
</evidence>
<reference evidence="11" key="1">
    <citation type="journal article" date="2020" name="mSystems">
        <title>Genome- and Community-Level Interaction Insights into Carbon Utilization and Element Cycling Functions of Hydrothermarchaeota in Hydrothermal Sediment.</title>
        <authorList>
            <person name="Zhou Z."/>
            <person name="Liu Y."/>
            <person name="Xu W."/>
            <person name="Pan J."/>
            <person name="Luo Z.H."/>
            <person name="Li M."/>
        </authorList>
    </citation>
    <scope>NUCLEOTIDE SEQUENCE [LARGE SCALE GENOMIC DNA]</scope>
    <source>
        <strain evidence="11">SpSt-961</strain>
    </source>
</reference>
<evidence type="ECO:0000259" key="10">
    <source>
        <dbReference type="PROSITE" id="PS51733"/>
    </source>
</evidence>
<dbReference type="InterPro" id="IPR000544">
    <property type="entry name" value="Octanoyltransferase"/>
</dbReference>
<feature type="binding site" evidence="5 8">
    <location>
        <begin position="156"/>
        <end position="158"/>
    </location>
    <ligand>
        <name>substrate</name>
    </ligand>
</feature>
<dbReference type="GO" id="GO:0009249">
    <property type="term" value="P:protein lipoylation"/>
    <property type="evidence" value="ECO:0007669"/>
    <property type="project" value="InterPro"/>
</dbReference>
<sequence>MYELRILDLGLRDYKEVWSLQKELHSKRVINNIPDTLILVEHNPVITLGKSGRQENIKIPLKLLKEKGIEFYHIERGGDVTFHGPGQLVGYPIFNIKMGLAGIKPFIEKIEEIIIATLNEFGITANKREKMIGVWVGDKKICSIGIAVKQWVSFHGFALNVNNDLGYFDLINPCGFKDIKMTSMQEILKNPVDMEGLKEVVINKFTRLCGYKRMLFQSQNVPLIPKRYVPFL</sequence>
<keyword evidence="2 5" id="KW-0808">Transferase</keyword>
<comment type="caution">
    <text evidence="11">The sequence shown here is derived from an EMBL/GenBank/DDBJ whole genome shotgun (WGS) entry which is preliminary data.</text>
</comment>
<comment type="pathway">
    <text evidence="1 5 6">Protein modification; protein lipoylation via endogenous pathway; protein N(6)-(lipoyl)lysine from octanoyl-[acyl-carrier-protein]: step 1/2.</text>
</comment>
<dbReference type="PIRSF" id="PIRSF016262">
    <property type="entry name" value="LPLase"/>
    <property type="match status" value="1"/>
</dbReference>
<keyword evidence="3 5" id="KW-0012">Acyltransferase</keyword>
<dbReference type="HAMAP" id="MF_00013">
    <property type="entry name" value="LipB"/>
    <property type="match status" value="1"/>
</dbReference>
<dbReference type="InterPro" id="IPR004143">
    <property type="entry name" value="BPL_LPL_catalytic"/>
</dbReference>
<evidence type="ECO:0000313" key="11">
    <source>
        <dbReference type="EMBL" id="HGE78388.1"/>
    </source>
</evidence>
<dbReference type="Pfam" id="PF21948">
    <property type="entry name" value="LplA-B_cat"/>
    <property type="match status" value="1"/>
</dbReference>
<comment type="catalytic activity">
    <reaction evidence="5 6">
        <text>octanoyl-[ACP] + L-lysyl-[protein] = N(6)-octanoyl-L-lysyl-[protein] + holo-[ACP] + H(+)</text>
        <dbReference type="Rhea" id="RHEA:17665"/>
        <dbReference type="Rhea" id="RHEA-COMP:9636"/>
        <dbReference type="Rhea" id="RHEA-COMP:9685"/>
        <dbReference type="Rhea" id="RHEA-COMP:9752"/>
        <dbReference type="Rhea" id="RHEA-COMP:9928"/>
        <dbReference type="ChEBI" id="CHEBI:15378"/>
        <dbReference type="ChEBI" id="CHEBI:29969"/>
        <dbReference type="ChEBI" id="CHEBI:64479"/>
        <dbReference type="ChEBI" id="CHEBI:78463"/>
        <dbReference type="ChEBI" id="CHEBI:78809"/>
        <dbReference type="EC" id="2.3.1.181"/>
    </reaction>
</comment>
<dbReference type="InterPro" id="IPR020605">
    <property type="entry name" value="Octanoyltransferase_CS"/>
</dbReference>
<dbReference type="EMBL" id="DTOZ01000138">
    <property type="protein sequence ID" value="HGE78388.1"/>
    <property type="molecule type" value="Genomic_DNA"/>
</dbReference>
<dbReference type="PANTHER" id="PTHR10993">
    <property type="entry name" value="OCTANOYLTRANSFERASE"/>
    <property type="match status" value="1"/>
</dbReference>
<feature type="binding site" evidence="5 8">
    <location>
        <begin position="143"/>
        <end position="145"/>
    </location>
    <ligand>
        <name>substrate</name>
    </ligand>
</feature>
<dbReference type="GO" id="GO:0033819">
    <property type="term" value="F:lipoyl(octanoyl) transferase activity"/>
    <property type="evidence" value="ECO:0007669"/>
    <property type="project" value="UniProtKB-EC"/>
</dbReference>
<evidence type="ECO:0000256" key="2">
    <source>
        <dbReference type="ARBA" id="ARBA00022679"/>
    </source>
</evidence>
<evidence type="ECO:0000256" key="8">
    <source>
        <dbReference type="PIRSR" id="PIRSR016262-2"/>
    </source>
</evidence>
<dbReference type="CDD" id="cd16444">
    <property type="entry name" value="LipB"/>
    <property type="match status" value="1"/>
</dbReference>
<evidence type="ECO:0000256" key="4">
    <source>
        <dbReference type="ARBA" id="ARBA00024732"/>
    </source>
</evidence>
<comment type="subcellular location">
    <subcellularLocation>
        <location evidence="5">Cytoplasm</location>
    </subcellularLocation>
</comment>
<evidence type="ECO:0000256" key="5">
    <source>
        <dbReference type="HAMAP-Rule" id="MF_00013"/>
    </source>
</evidence>
<organism evidence="11">
    <name type="scientific">candidate division WOR-3 bacterium</name>
    <dbReference type="NCBI Taxonomy" id="2052148"/>
    <lineage>
        <taxon>Bacteria</taxon>
        <taxon>Bacteria division WOR-3</taxon>
    </lineage>
</organism>
<dbReference type="PROSITE" id="PS01313">
    <property type="entry name" value="LIPB"/>
    <property type="match status" value="1"/>
</dbReference>
<feature type="binding site" evidence="5 8">
    <location>
        <begin position="76"/>
        <end position="83"/>
    </location>
    <ligand>
        <name>substrate</name>
    </ligand>
</feature>
<feature type="domain" description="BPL/LPL catalytic" evidence="10">
    <location>
        <begin position="31"/>
        <end position="213"/>
    </location>
</feature>
<comment type="similarity">
    <text evidence="5 6">Belongs to the LipB family.</text>
</comment>
<dbReference type="SUPFAM" id="SSF55681">
    <property type="entry name" value="Class II aaRS and biotin synthetases"/>
    <property type="match status" value="1"/>
</dbReference>
<comment type="function">
    <text evidence="4 5 6">Catalyzes the transfer of endogenously produced octanoic acid from octanoyl-acyl-carrier-protein onto the lipoyl domains of lipoate-dependent enzymes. Lipoyl-ACP can also act as a substrate although octanoyl-ACP is likely to be the physiological substrate.</text>
</comment>
<name>A0A7V3VU77_UNCW3</name>
<gene>
    <name evidence="5 11" type="primary">lipB</name>
    <name evidence="11" type="ORF">ENX68_05250</name>
</gene>
<dbReference type="AlphaFoldDB" id="A0A7V3VU77"/>
<comment type="miscellaneous">
    <text evidence="5">In the reaction, the free carboxyl group of octanoic acid is attached via an amide linkage to the epsilon-amino group of a specific lysine residue of lipoyl domains of lipoate-dependent enzymes.</text>
</comment>
<dbReference type="Gene3D" id="3.30.930.10">
    <property type="entry name" value="Bira Bifunctional Protein, Domain 2"/>
    <property type="match status" value="1"/>
</dbReference>
<evidence type="ECO:0000256" key="6">
    <source>
        <dbReference type="PIRNR" id="PIRNR016262"/>
    </source>
</evidence>
<evidence type="ECO:0000256" key="1">
    <source>
        <dbReference type="ARBA" id="ARBA00004821"/>
    </source>
</evidence>
<dbReference type="GO" id="GO:0005737">
    <property type="term" value="C:cytoplasm"/>
    <property type="evidence" value="ECO:0007669"/>
    <property type="project" value="UniProtKB-SubCell"/>
</dbReference>
<dbReference type="InterPro" id="IPR045864">
    <property type="entry name" value="aa-tRNA-synth_II/BPL/LPL"/>
</dbReference>
<dbReference type="UniPathway" id="UPA00538">
    <property type="reaction ID" value="UER00592"/>
</dbReference>
<evidence type="ECO:0000256" key="3">
    <source>
        <dbReference type="ARBA" id="ARBA00023315"/>
    </source>
</evidence>
<dbReference type="NCBIfam" id="NF010925">
    <property type="entry name" value="PRK14345.1"/>
    <property type="match status" value="1"/>
</dbReference>
<protein>
    <recommendedName>
        <fullName evidence="5 6">Octanoyltransferase</fullName>
        <ecNumber evidence="5 6">2.3.1.181</ecNumber>
    </recommendedName>
    <alternativeName>
        <fullName evidence="5">Lipoate-protein ligase B</fullName>
    </alternativeName>
    <alternativeName>
        <fullName evidence="5">Lipoyl/octanoyl transferase</fullName>
    </alternativeName>
    <alternativeName>
        <fullName evidence="5">Octanoyl-[acyl-carrier-protein]-protein N-octanoyltransferase</fullName>
    </alternativeName>
</protein>
<dbReference type="PROSITE" id="PS51733">
    <property type="entry name" value="BPL_LPL_CATALYTIC"/>
    <property type="match status" value="1"/>
</dbReference>
<dbReference type="NCBIfam" id="TIGR00214">
    <property type="entry name" value="lipB"/>
    <property type="match status" value="1"/>
</dbReference>
<accession>A0A7V3VU77</accession>
<feature type="active site" description="Acyl-thioester intermediate" evidence="5 7">
    <location>
        <position position="174"/>
    </location>
</feature>
<evidence type="ECO:0000256" key="7">
    <source>
        <dbReference type="PIRSR" id="PIRSR016262-1"/>
    </source>
</evidence>
<proteinExistence type="inferred from homology"/>